<feature type="compositionally biased region" description="Polar residues" evidence="1">
    <location>
        <begin position="24"/>
        <end position="34"/>
    </location>
</feature>
<feature type="compositionally biased region" description="Low complexity" evidence="1">
    <location>
        <begin position="89"/>
        <end position="121"/>
    </location>
</feature>
<accession>A0A8S0WAN5</accession>
<name>A0A8S0WAN5_CYCAE</name>
<dbReference type="Proteomes" id="UP000467700">
    <property type="component" value="Unassembled WGS sequence"/>
</dbReference>
<keyword evidence="3" id="KW-1185">Reference proteome</keyword>
<evidence type="ECO:0000256" key="1">
    <source>
        <dbReference type="SAM" id="MobiDB-lite"/>
    </source>
</evidence>
<feature type="region of interest" description="Disordered" evidence="1">
    <location>
        <begin position="1"/>
        <end position="165"/>
    </location>
</feature>
<feature type="compositionally biased region" description="Polar residues" evidence="1">
    <location>
        <begin position="49"/>
        <end position="85"/>
    </location>
</feature>
<gene>
    <name evidence="2" type="ORF">AAE3_LOCUS11152</name>
</gene>
<proteinExistence type="predicted"/>
<organism evidence="2 3">
    <name type="scientific">Cyclocybe aegerita</name>
    <name type="common">Black poplar mushroom</name>
    <name type="synonym">Agrocybe aegerita</name>
    <dbReference type="NCBI Taxonomy" id="1973307"/>
    <lineage>
        <taxon>Eukaryota</taxon>
        <taxon>Fungi</taxon>
        <taxon>Dikarya</taxon>
        <taxon>Basidiomycota</taxon>
        <taxon>Agaricomycotina</taxon>
        <taxon>Agaricomycetes</taxon>
        <taxon>Agaricomycetidae</taxon>
        <taxon>Agaricales</taxon>
        <taxon>Agaricineae</taxon>
        <taxon>Bolbitiaceae</taxon>
        <taxon>Cyclocybe</taxon>
    </lineage>
</organism>
<sequence>MQTRSQARKSPPEVVSYDGEGAYTRTTPSATGQGTHIRWEYPDEPSPPTRTTKSDNTATRDAQSNRLTSLTINTDRATSVESFNSLFDGPLSPISEDSSSASGGSFSSLFDGSLSSISSEGSVKDSEPPRTPPRNTAAVLAADPGPIRTTRNNTRASPQTPRPLRRTNVQRWRRGPTGELAPVSETDIDDPFAHPAASILGIPNSSNGANSNAILDAALRQPGSINVDEVFENQLAQMQRVREVMMEDMMAIDMASDDEHDMDIDSVQMHPGQQTLVAPVASSSGANQVAPRLGPRGTELIEESNPIPAPQASAVYPQQWVRNQSSGLRSFPTENLEN</sequence>
<dbReference type="OrthoDB" id="10603214at2759"/>
<dbReference type="AlphaFoldDB" id="A0A8S0WAN5"/>
<evidence type="ECO:0000313" key="3">
    <source>
        <dbReference type="Proteomes" id="UP000467700"/>
    </source>
</evidence>
<reference evidence="2 3" key="1">
    <citation type="submission" date="2020-01" db="EMBL/GenBank/DDBJ databases">
        <authorList>
            <person name="Gupta K D."/>
        </authorList>
    </citation>
    <scope>NUCLEOTIDE SEQUENCE [LARGE SCALE GENOMIC DNA]</scope>
</reference>
<feature type="compositionally biased region" description="Polar residues" evidence="1">
    <location>
        <begin position="149"/>
        <end position="159"/>
    </location>
</feature>
<comment type="caution">
    <text evidence="2">The sequence shown here is derived from an EMBL/GenBank/DDBJ whole genome shotgun (WGS) entry which is preliminary data.</text>
</comment>
<protein>
    <submittedName>
        <fullName evidence="2">Uncharacterized protein</fullName>
    </submittedName>
</protein>
<feature type="region of interest" description="Disordered" evidence="1">
    <location>
        <begin position="280"/>
        <end position="316"/>
    </location>
</feature>
<evidence type="ECO:0000313" key="2">
    <source>
        <dbReference type="EMBL" id="CAA7268838.1"/>
    </source>
</evidence>
<dbReference type="EMBL" id="CACVBS010000071">
    <property type="protein sequence ID" value="CAA7268838.1"/>
    <property type="molecule type" value="Genomic_DNA"/>
</dbReference>